<dbReference type="AlphaFoldDB" id="A0A015IZI1"/>
<feature type="compositionally biased region" description="Acidic residues" evidence="7">
    <location>
        <begin position="34"/>
        <end position="68"/>
    </location>
</feature>
<organism evidence="8 9">
    <name type="scientific">Rhizophagus irregularis (strain DAOM 197198w)</name>
    <name type="common">Glomus intraradices</name>
    <dbReference type="NCBI Taxonomy" id="1432141"/>
    <lineage>
        <taxon>Eukaryota</taxon>
        <taxon>Fungi</taxon>
        <taxon>Fungi incertae sedis</taxon>
        <taxon>Mucoromycota</taxon>
        <taxon>Glomeromycotina</taxon>
        <taxon>Glomeromycetes</taxon>
        <taxon>Glomerales</taxon>
        <taxon>Glomeraceae</taxon>
        <taxon>Rhizophagus</taxon>
    </lineage>
</organism>
<dbReference type="Proteomes" id="UP000022910">
    <property type="component" value="Unassembled WGS sequence"/>
</dbReference>
<proteinExistence type="inferred from homology"/>
<accession>A0A015IZI1</accession>
<comment type="similarity">
    <text evidence="2">Belongs to the EBP2 family.</text>
</comment>
<dbReference type="EMBL" id="JEMT01026169">
    <property type="protein sequence ID" value="EXX59825.1"/>
    <property type="molecule type" value="Genomic_DNA"/>
</dbReference>
<comment type="caution">
    <text evidence="8">The sequence shown here is derived from an EMBL/GenBank/DDBJ whole genome shotgun (WGS) entry which is preliminary data.</text>
</comment>
<dbReference type="GO" id="GO:0006364">
    <property type="term" value="P:rRNA processing"/>
    <property type="evidence" value="ECO:0007669"/>
    <property type="project" value="TreeGrafter"/>
</dbReference>
<evidence type="ECO:0000313" key="9">
    <source>
        <dbReference type="Proteomes" id="UP000022910"/>
    </source>
</evidence>
<dbReference type="HOGENOM" id="CLU_036007_0_0_1"/>
<keyword evidence="9" id="KW-1185">Reference proteome</keyword>
<evidence type="ECO:0000256" key="4">
    <source>
        <dbReference type="ARBA" id="ARBA00023054"/>
    </source>
</evidence>
<comment type="subcellular location">
    <subcellularLocation>
        <location evidence="1">Nucleus</location>
        <location evidence="1">Nucleolus</location>
    </subcellularLocation>
</comment>
<evidence type="ECO:0000256" key="6">
    <source>
        <dbReference type="SAM" id="Coils"/>
    </source>
</evidence>
<keyword evidence="5" id="KW-0539">Nucleus</keyword>
<gene>
    <name evidence="8" type="ORF">RirG_185520</name>
</gene>
<feature type="compositionally biased region" description="Basic residues" evidence="7">
    <location>
        <begin position="251"/>
        <end position="263"/>
    </location>
</feature>
<feature type="region of interest" description="Disordered" evidence="7">
    <location>
        <begin position="1"/>
        <end position="71"/>
    </location>
</feature>
<evidence type="ECO:0000313" key="8">
    <source>
        <dbReference type="EMBL" id="EXX59825.1"/>
    </source>
</evidence>
<reference evidence="8 9" key="1">
    <citation type="submission" date="2014-02" db="EMBL/GenBank/DDBJ databases">
        <title>Single nucleus genome sequencing reveals high similarity among nuclei of an endomycorrhizal fungus.</title>
        <authorList>
            <person name="Lin K."/>
            <person name="Geurts R."/>
            <person name="Zhang Z."/>
            <person name="Limpens E."/>
            <person name="Saunders D.G."/>
            <person name="Mu D."/>
            <person name="Pang E."/>
            <person name="Cao H."/>
            <person name="Cha H."/>
            <person name="Lin T."/>
            <person name="Zhou Q."/>
            <person name="Shang Y."/>
            <person name="Li Y."/>
            <person name="Ivanov S."/>
            <person name="Sharma T."/>
            <person name="Velzen R.V."/>
            <person name="Ruijter N.D."/>
            <person name="Aanen D.K."/>
            <person name="Win J."/>
            <person name="Kamoun S."/>
            <person name="Bisseling T."/>
            <person name="Huang S."/>
        </authorList>
    </citation>
    <scope>NUCLEOTIDE SEQUENCE [LARGE SCALE GENOMIC DNA]</scope>
    <source>
        <strain evidence="9">DAOM197198w</strain>
    </source>
</reference>
<dbReference type="GO" id="GO:0034399">
    <property type="term" value="C:nuclear periphery"/>
    <property type="evidence" value="ECO:0007669"/>
    <property type="project" value="TreeGrafter"/>
</dbReference>
<dbReference type="InterPro" id="IPR008610">
    <property type="entry name" value="Ebp2"/>
</dbReference>
<name>A0A015IZI1_RHIIW</name>
<evidence type="ECO:0000256" key="5">
    <source>
        <dbReference type="ARBA" id="ARBA00023242"/>
    </source>
</evidence>
<dbReference type="PANTHER" id="PTHR13028:SF0">
    <property type="entry name" value="RRNA-PROCESSING PROTEIN EBP2-RELATED"/>
    <property type="match status" value="1"/>
</dbReference>
<evidence type="ECO:0000256" key="7">
    <source>
        <dbReference type="SAM" id="MobiDB-lite"/>
    </source>
</evidence>
<evidence type="ECO:0000256" key="1">
    <source>
        <dbReference type="ARBA" id="ARBA00004604"/>
    </source>
</evidence>
<keyword evidence="3" id="KW-0690">Ribosome biogenesis</keyword>
<feature type="region of interest" description="Disordered" evidence="7">
    <location>
        <begin position="237"/>
        <end position="322"/>
    </location>
</feature>
<feature type="compositionally biased region" description="Basic residues" evidence="7">
    <location>
        <begin position="298"/>
        <end position="322"/>
    </location>
</feature>
<dbReference type="SMR" id="A0A015IZI1"/>
<dbReference type="GO" id="GO:0030687">
    <property type="term" value="C:preribosome, large subunit precursor"/>
    <property type="evidence" value="ECO:0007669"/>
    <property type="project" value="TreeGrafter"/>
</dbReference>
<dbReference type="OMA" id="DAHKGRD"/>
<evidence type="ECO:0000256" key="2">
    <source>
        <dbReference type="ARBA" id="ARBA00007336"/>
    </source>
</evidence>
<keyword evidence="4 6" id="KW-0175">Coiled coil</keyword>
<evidence type="ECO:0000256" key="3">
    <source>
        <dbReference type="ARBA" id="ARBA00022517"/>
    </source>
</evidence>
<dbReference type="GO" id="GO:0042273">
    <property type="term" value="P:ribosomal large subunit biogenesis"/>
    <property type="evidence" value="ECO:0007669"/>
    <property type="project" value="TreeGrafter"/>
</dbReference>
<dbReference type="Pfam" id="PF05890">
    <property type="entry name" value="Ebp2"/>
    <property type="match status" value="1"/>
</dbReference>
<feature type="compositionally biased region" description="Basic and acidic residues" evidence="7">
    <location>
        <begin position="9"/>
        <end position="33"/>
    </location>
</feature>
<feature type="coiled-coil region" evidence="6">
    <location>
        <begin position="161"/>
        <end position="219"/>
    </location>
</feature>
<dbReference type="GO" id="GO:0005730">
    <property type="term" value="C:nucleolus"/>
    <property type="evidence" value="ECO:0007669"/>
    <property type="project" value="UniProtKB-SubCell"/>
</dbReference>
<dbReference type="PANTHER" id="PTHR13028">
    <property type="entry name" value="RRNA PROCESSING PROTEIN EBNA1-BINDING PROTEIN-RELATED"/>
    <property type="match status" value="1"/>
</dbReference>
<dbReference type="STRING" id="1432141.A0A015IZI1"/>
<protein>
    <submittedName>
        <fullName evidence="8">Ebp2p</fullName>
    </submittedName>
</protein>
<sequence>MPIKAIKAIKAEETAKDLSKEEDSDTQHVKESDESSSDSTEEEEEEVEEEEGGVALDDLSEEEVDEDVVPQQHVTINNKSVLKKIYQDIKLDVPWIETQAITSLEPANIKDINNDIERELTFYKQALEAAVEGRNKTTELGVAFSRPDDYFAEMVKSDEHMTKIRKKLIDEEQKIKASEDARRKRELKKFGKKVQIERLQERQKQKREDLEKIKAMKKKRKGIEDTAVDDDFEIALEEAADKDNRPNNNRPNKKQKTGKPSKRTYKDTKFGFGGKKRHAKSNTAQSSGDLSIFDGGKSTKKKKITKTRPGKARRQAARNKRQ</sequence>
<dbReference type="OrthoDB" id="443772at2759"/>